<dbReference type="Gene3D" id="3.40.190.10">
    <property type="entry name" value="Periplasmic binding protein-like II"/>
    <property type="match status" value="2"/>
</dbReference>
<dbReference type="PANTHER" id="PTHR30346">
    <property type="entry name" value="TRANSCRIPTIONAL DUAL REGULATOR HCAR-RELATED"/>
    <property type="match status" value="1"/>
</dbReference>
<dbReference type="PROSITE" id="PS50931">
    <property type="entry name" value="HTH_LYSR"/>
    <property type="match status" value="1"/>
</dbReference>
<dbReference type="InterPro" id="IPR036390">
    <property type="entry name" value="WH_DNA-bd_sf"/>
</dbReference>
<evidence type="ECO:0000259" key="5">
    <source>
        <dbReference type="PROSITE" id="PS50931"/>
    </source>
</evidence>
<dbReference type="InterPro" id="IPR005119">
    <property type="entry name" value="LysR_subst-bd"/>
</dbReference>
<organism evidence="6 7">
    <name type="scientific">Kineosporia babensis</name>
    <dbReference type="NCBI Taxonomy" id="499548"/>
    <lineage>
        <taxon>Bacteria</taxon>
        <taxon>Bacillati</taxon>
        <taxon>Actinomycetota</taxon>
        <taxon>Actinomycetes</taxon>
        <taxon>Kineosporiales</taxon>
        <taxon>Kineosporiaceae</taxon>
        <taxon>Kineosporia</taxon>
    </lineage>
</organism>
<dbReference type="PANTHER" id="PTHR30346:SF0">
    <property type="entry name" value="HCA OPERON TRANSCRIPTIONAL ACTIVATOR HCAR"/>
    <property type="match status" value="1"/>
</dbReference>
<evidence type="ECO:0000313" key="7">
    <source>
        <dbReference type="Proteomes" id="UP001138997"/>
    </source>
</evidence>
<dbReference type="AlphaFoldDB" id="A0A9X1NP32"/>
<dbReference type="InterPro" id="IPR000847">
    <property type="entry name" value="LysR_HTH_N"/>
</dbReference>
<feature type="domain" description="HTH lysR-type" evidence="5">
    <location>
        <begin position="8"/>
        <end position="65"/>
    </location>
</feature>
<keyword evidence="4" id="KW-0804">Transcription</keyword>
<keyword evidence="3" id="KW-0238">DNA-binding</keyword>
<dbReference type="GO" id="GO:0032993">
    <property type="term" value="C:protein-DNA complex"/>
    <property type="evidence" value="ECO:0007669"/>
    <property type="project" value="TreeGrafter"/>
</dbReference>
<evidence type="ECO:0000256" key="4">
    <source>
        <dbReference type="ARBA" id="ARBA00023163"/>
    </source>
</evidence>
<evidence type="ECO:0000256" key="1">
    <source>
        <dbReference type="ARBA" id="ARBA00009437"/>
    </source>
</evidence>
<dbReference type="GO" id="GO:0003677">
    <property type="term" value="F:DNA binding"/>
    <property type="evidence" value="ECO:0007669"/>
    <property type="project" value="UniProtKB-KW"/>
</dbReference>
<keyword evidence="2" id="KW-0805">Transcription regulation</keyword>
<dbReference type="SUPFAM" id="SSF46785">
    <property type="entry name" value="Winged helix' DNA-binding domain"/>
    <property type="match status" value="1"/>
</dbReference>
<dbReference type="PRINTS" id="PR00039">
    <property type="entry name" value="HTHLYSR"/>
</dbReference>
<dbReference type="GO" id="GO:0003700">
    <property type="term" value="F:DNA-binding transcription factor activity"/>
    <property type="evidence" value="ECO:0007669"/>
    <property type="project" value="InterPro"/>
</dbReference>
<dbReference type="RefSeq" id="WP_231449881.1">
    <property type="nucleotide sequence ID" value="NZ_JAJOMB010000039.1"/>
</dbReference>
<proteinExistence type="inferred from homology"/>
<evidence type="ECO:0000256" key="2">
    <source>
        <dbReference type="ARBA" id="ARBA00023015"/>
    </source>
</evidence>
<dbReference type="EMBL" id="JAJOMB010000039">
    <property type="protein sequence ID" value="MCD5317029.1"/>
    <property type="molecule type" value="Genomic_DNA"/>
</dbReference>
<name>A0A9X1NP32_9ACTN</name>
<reference evidence="6" key="1">
    <citation type="submission" date="2021-11" db="EMBL/GenBank/DDBJ databases">
        <title>Streptomyces corallinus and Kineosporia corallina sp. nov., two new coral-derived marine actinobacteria.</title>
        <authorList>
            <person name="Buangrab K."/>
            <person name="Sutthacheep M."/>
            <person name="Yeemin T."/>
            <person name="Harunari E."/>
            <person name="Igarashi Y."/>
            <person name="Sripreechasak P."/>
            <person name="Kanchanasin P."/>
            <person name="Tanasupawat S."/>
            <person name="Phongsopitanun W."/>
        </authorList>
    </citation>
    <scope>NUCLEOTIDE SEQUENCE</scope>
    <source>
        <strain evidence="6">JCM 31032</strain>
    </source>
</reference>
<dbReference type="Pfam" id="PF03466">
    <property type="entry name" value="LysR_substrate"/>
    <property type="match status" value="1"/>
</dbReference>
<dbReference type="Pfam" id="PF00126">
    <property type="entry name" value="HTH_1"/>
    <property type="match status" value="1"/>
</dbReference>
<gene>
    <name evidence="6" type="ORF">LR394_39650</name>
</gene>
<protein>
    <submittedName>
        <fullName evidence="6">LysR family transcriptional regulator</fullName>
    </submittedName>
</protein>
<sequence>MNDLGLDLELRLVRYFTVVAKHLNFSRAAEELHLAQPSLSRQIGRLEQRLGARLLERTPQGNHLTAAGRAFLPEAQDLLRAANRAAHVARAHAAEGHLVIGYLDDLIITPAVSELRVRHPQATIETRHLTCQTLLSFEDGQIDVLIGRTPFTFPAGNLWTKTLYEEARVLVVATSHPLAGQASVHVNEVADEKPYPCTAPTVDGWMVHRLLGEEPQQTRPVEAYEDKLELIASGRAIGIQPAGDRRTLLHPGVTTVVLDGAPPSDVVVAGRIGEVNPLVQDFSDIIVDRCRTRPVPAAR</sequence>
<comment type="caution">
    <text evidence="6">The sequence shown here is derived from an EMBL/GenBank/DDBJ whole genome shotgun (WGS) entry which is preliminary data.</text>
</comment>
<comment type="similarity">
    <text evidence="1">Belongs to the LysR transcriptional regulatory family.</text>
</comment>
<accession>A0A9X1NP32</accession>
<dbReference type="Gene3D" id="1.10.10.10">
    <property type="entry name" value="Winged helix-like DNA-binding domain superfamily/Winged helix DNA-binding domain"/>
    <property type="match status" value="1"/>
</dbReference>
<evidence type="ECO:0000256" key="3">
    <source>
        <dbReference type="ARBA" id="ARBA00023125"/>
    </source>
</evidence>
<dbReference type="InterPro" id="IPR036388">
    <property type="entry name" value="WH-like_DNA-bd_sf"/>
</dbReference>
<dbReference type="Proteomes" id="UP001138997">
    <property type="component" value="Unassembled WGS sequence"/>
</dbReference>
<keyword evidence="7" id="KW-1185">Reference proteome</keyword>
<evidence type="ECO:0000313" key="6">
    <source>
        <dbReference type="EMBL" id="MCD5317029.1"/>
    </source>
</evidence>
<dbReference type="SUPFAM" id="SSF53850">
    <property type="entry name" value="Periplasmic binding protein-like II"/>
    <property type="match status" value="1"/>
</dbReference>
<dbReference type="FunFam" id="1.10.10.10:FF:000001">
    <property type="entry name" value="LysR family transcriptional regulator"/>
    <property type="match status" value="1"/>
</dbReference>